<name>A0A6C0CEJ5_9ZZZZ</name>
<protein>
    <submittedName>
        <fullName evidence="2">Uncharacterized protein</fullName>
    </submittedName>
</protein>
<keyword evidence="1" id="KW-0472">Membrane</keyword>
<dbReference type="AlphaFoldDB" id="A0A6C0CEJ5"/>
<reference evidence="2" key="1">
    <citation type="journal article" date="2020" name="Nature">
        <title>Giant virus diversity and host interactions through global metagenomics.</title>
        <authorList>
            <person name="Schulz F."/>
            <person name="Roux S."/>
            <person name="Paez-Espino D."/>
            <person name="Jungbluth S."/>
            <person name="Walsh D.A."/>
            <person name="Denef V.J."/>
            <person name="McMahon K.D."/>
            <person name="Konstantinidis K.T."/>
            <person name="Eloe-Fadrosh E.A."/>
            <person name="Kyrpides N.C."/>
            <person name="Woyke T."/>
        </authorList>
    </citation>
    <scope>NUCLEOTIDE SEQUENCE</scope>
    <source>
        <strain evidence="2">GVMAG-M-3300020595-32</strain>
    </source>
</reference>
<keyword evidence="1" id="KW-1133">Transmembrane helix</keyword>
<organism evidence="2">
    <name type="scientific">viral metagenome</name>
    <dbReference type="NCBI Taxonomy" id="1070528"/>
    <lineage>
        <taxon>unclassified sequences</taxon>
        <taxon>metagenomes</taxon>
        <taxon>organismal metagenomes</taxon>
    </lineage>
</organism>
<evidence type="ECO:0000313" key="2">
    <source>
        <dbReference type="EMBL" id="QHT02727.1"/>
    </source>
</evidence>
<sequence>MLSLLFIIGLCVGYYYLDLHYPREMKEKIYFVGFISLCLVVIYLMNFQPEFIYKLFRELKEIEKKPRYDLDFFYKEREKEFQNFNY</sequence>
<feature type="transmembrane region" description="Helical" evidence="1">
    <location>
        <begin position="29"/>
        <end position="47"/>
    </location>
</feature>
<evidence type="ECO:0000256" key="1">
    <source>
        <dbReference type="SAM" id="Phobius"/>
    </source>
</evidence>
<accession>A0A6C0CEJ5</accession>
<keyword evidence="1" id="KW-0812">Transmembrane</keyword>
<proteinExistence type="predicted"/>
<dbReference type="EMBL" id="MN739397">
    <property type="protein sequence ID" value="QHT02727.1"/>
    <property type="molecule type" value="Genomic_DNA"/>
</dbReference>